<dbReference type="Proteomes" id="UP001044222">
    <property type="component" value="Unassembled WGS sequence"/>
</dbReference>
<dbReference type="Gene3D" id="3.40.30.10">
    <property type="entry name" value="Glutaredoxin"/>
    <property type="match status" value="1"/>
</dbReference>
<dbReference type="Pfam" id="PF04908">
    <property type="entry name" value="SH3BGR"/>
    <property type="match status" value="1"/>
</dbReference>
<dbReference type="PANTHER" id="PTHR12232:SF14">
    <property type="entry name" value="SH3 DOMAIN-BINDING GLUTAMIC ACID-RICH-LIKE PROTEIN 3 ISOFORM 1"/>
    <property type="match status" value="1"/>
</dbReference>
<gene>
    <name evidence="3" type="ORF">ANANG_G00115070</name>
</gene>
<accession>A0A9D3RX50</accession>
<dbReference type="GO" id="GO:0005737">
    <property type="term" value="C:cytoplasm"/>
    <property type="evidence" value="ECO:0007669"/>
    <property type="project" value="TreeGrafter"/>
</dbReference>
<reference evidence="3" key="1">
    <citation type="submission" date="2021-01" db="EMBL/GenBank/DDBJ databases">
        <title>A chromosome-scale assembly of European eel, Anguilla anguilla.</title>
        <authorList>
            <person name="Henkel C."/>
            <person name="Jong-Raadsen S.A."/>
            <person name="Dufour S."/>
            <person name="Weltzien F.-A."/>
            <person name="Palstra A.P."/>
            <person name="Pelster B."/>
            <person name="Spaink H.P."/>
            <person name="Van Den Thillart G.E."/>
            <person name="Jansen H."/>
            <person name="Zahm M."/>
            <person name="Klopp C."/>
            <person name="Cedric C."/>
            <person name="Louis A."/>
            <person name="Berthelot C."/>
            <person name="Parey E."/>
            <person name="Roest Crollius H."/>
            <person name="Montfort J."/>
            <person name="Robinson-Rechavi M."/>
            <person name="Bucao C."/>
            <person name="Bouchez O."/>
            <person name="Gislard M."/>
            <person name="Lluch J."/>
            <person name="Milhes M."/>
            <person name="Lampietro C."/>
            <person name="Lopez Roques C."/>
            <person name="Donnadieu C."/>
            <person name="Braasch I."/>
            <person name="Desvignes T."/>
            <person name="Postlethwait J."/>
            <person name="Bobe J."/>
            <person name="Guiguen Y."/>
            <person name="Dirks R."/>
        </authorList>
    </citation>
    <scope>NUCLEOTIDE SEQUENCE</scope>
    <source>
        <strain evidence="3">Tag_6206</strain>
        <tissue evidence="3">Liver</tissue>
    </source>
</reference>
<dbReference type="PIRSF" id="PIRSF008142">
    <property type="entry name" value="SH3-bind_E-rich_L"/>
    <property type="match status" value="1"/>
</dbReference>
<dbReference type="PANTHER" id="PTHR12232">
    <property type="entry name" value="SH3 DOMAIN-BINDING GLUTAMIC ACID-RICH-LIKE PROTEIN"/>
    <property type="match status" value="1"/>
</dbReference>
<comment type="similarity">
    <text evidence="1 2">Belongs to the SH3BGR family.</text>
</comment>
<dbReference type="OMA" id="VYCGDFA"/>
<dbReference type="EMBL" id="JAFIRN010000006">
    <property type="protein sequence ID" value="KAG5846448.1"/>
    <property type="molecule type" value="Genomic_DNA"/>
</dbReference>
<organism evidence="3 4">
    <name type="scientific">Anguilla anguilla</name>
    <name type="common">European freshwater eel</name>
    <name type="synonym">Muraena anguilla</name>
    <dbReference type="NCBI Taxonomy" id="7936"/>
    <lineage>
        <taxon>Eukaryota</taxon>
        <taxon>Metazoa</taxon>
        <taxon>Chordata</taxon>
        <taxon>Craniata</taxon>
        <taxon>Vertebrata</taxon>
        <taxon>Euteleostomi</taxon>
        <taxon>Actinopterygii</taxon>
        <taxon>Neopterygii</taxon>
        <taxon>Teleostei</taxon>
        <taxon>Anguilliformes</taxon>
        <taxon>Anguillidae</taxon>
        <taxon>Anguilla</taxon>
    </lineage>
</organism>
<name>A0A9D3RX50_ANGAN</name>
<dbReference type="OrthoDB" id="9932926at2759"/>
<sequence>MPVVIYFTSVSGCNQTKKNQTSIFQHLDSKNIPYKTVDISQSADLRKEMRDKMGNPKALPPQIFNDDTYCGDYSMFFEAVEAENVKEFLKLK</sequence>
<dbReference type="AlphaFoldDB" id="A0A9D3RX50"/>
<protein>
    <recommendedName>
        <fullName evidence="2">SH3 domain-binding glutamic acid-rich-like protein</fullName>
    </recommendedName>
</protein>
<evidence type="ECO:0000313" key="4">
    <source>
        <dbReference type="Proteomes" id="UP001044222"/>
    </source>
</evidence>
<dbReference type="SUPFAM" id="SSF52833">
    <property type="entry name" value="Thioredoxin-like"/>
    <property type="match status" value="1"/>
</dbReference>
<comment type="caution">
    <text evidence="3">The sequence shown here is derived from an EMBL/GenBank/DDBJ whole genome shotgun (WGS) entry which is preliminary data.</text>
</comment>
<dbReference type="InterPro" id="IPR036249">
    <property type="entry name" value="Thioredoxin-like_sf"/>
</dbReference>
<dbReference type="PROSITE" id="PS51354">
    <property type="entry name" value="GLUTAREDOXIN_2"/>
    <property type="match status" value="1"/>
</dbReference>
<evidence type="ECO:0000256" key="1">
    <source>
        <dbReference type="ARBA" id="ARBA00007764"/>
    </source>
</evidence>
<dbReference type="InterPro" id="IPR051033">
    <property type="entry name" value="SH3BGR"/>
</dbReference>
<keyword evidence="4" id="KW-1185">Reference proteome</keyword>
<dbReference type="InterPro" id="IPR006993">
    <property type="entry name" value="Glut_rich_SH3-bd"/>
</dbReference>
<evidence type="ECO:0000313" key="3">
    <source>
        <dbReference type="EMBL" id="KAG5846448.1"/>
    </source>
</evidence>
<evidence type="ECO:0000256" key="2">
    <source>
        <dbReference type="PIRNR" id="PIRNR008142"/>
    </source>
</evidence>
<proteinExistence type="inferred from homology"/>